<gene>
    <name evidence="6" type="primary">rplF</name>
    <name evidence="10" type="ORF">DV520_02015</name>
</gene>
<dbReference type="GeneID" id="97994513"/>
<dbReference type="Gene3D" id="3.90.930.12">
    <property type="entry name" value="Ribosomal protein L6, alpha-beta domain"/>
    <property type="match status" value="2"/>
</dbReference>
<evidence type="ECO:0000313" key="11">
    <source>
        <dbReference type="Proteomes" id="UP000260649"/>
    </source>
</evidence>
<dbReference type="PROSITE" id="PS00525">
    <property type="entry name" value="RIBOSOMAL_L6_1"/>
    <property type="match status" value="1"/>
</dbReference>
<dbReference type="InterPro" id="IPR002358">
    <property type="entry name" value="Ribosomal_uL6_CS"/>
</dbReference>
<dbReference type="InterPro" id="IPR000702">
    <property type="entry name" value="Ribosomal_uL6-like"/>
</dbReference>
<evidence type="ECO:0000259" key="9">
    <source>
        <dbReference type="Pfam" id="PF00347"/>
    </source>
</evidence>
<feature type="domain" description="Large ribosomal subunit protein uL6 alpha-beta" evidence="9">
    <location>
        <begin position="12"/>
        <end position="83"/>
    </location>
</feature>
<dbReference type="RefSeq" id="WP_021918822.1">
    <property type="nucleotide sequence ID" value="NZ_CAKXKJ010000010.1"/>
</dbReference>
<keyword evidence="2 6" id="KW-0699">rRNA-binding</keyword>
<dbReference type="SUPFAM" id="SSF56053">
    <property type="entry name" value="Ribosomal protein L6"/>
    <property type="match status" value="2"/>
</dbReference>
<comment type="subunit">
    <text evidence="6">Part of the 50S ribosomal subunit.</text>
</comment>
<dbReference type="PRINTS" id="PR00059">
    <property type="entry name" value="RIBOSOMALL6"/>
</dbReference>
<dbReference type="GO" id="GO:0002181">
    <property type="term" value="P:cytoplasmic translation"/>
    <property type="evidence" value="ECO:0007669"/>
    <property type="project" value="TreeGrafter"/>
</dbReference>
<keyword evidence="5 6" id="KW-0687">Ribonucleoprotein</keyword>
<protein>
    <recommendedName>
        <fullName evidence="6">Large ribosomal subunit protein uL6</fullName>
    </recommendedName>
</protein>
<dbReference type="GO" id="GO:0022625">
    <property type="term" value="C:cytosolic large ribosomal subunit"/>
    <property type="evidence" value="ECO:0007669"/>
    <property type="project" value="UniProtKB-UniRule"/>
</dbReference>
<evidence type="ECO:0000256" key="8">
    <source>
        <dbReference type="RuleBase" id="RU003870"/>
    </source>
</evidence>
<dbReference type="FunFam" id="3.90.930.12:FF:000001">
    <property type="entry name" value="50S ribosomal protein L6"/>
    <property type="match status" value="1"/>
</dbReference>
<keyword evidence="3 6" id="KW-0694">RNA-binding</keyword>
<keyword evidence="4 6" id="KW-0689">Ribosomal protein</keyword>
<evidence type="ECO:0000256" key="2">
    <source>
        <dbReference type="ARBA" id="ARBA00022730"/>
    </source>
</evidence>
<comment type="similarity">
    <text evidence="1 6 7">Belongs to the universal ribosomal protein uL6 family.</text>
</comment>
<evidence type="ECO:0000256" key="3">
    <source>
        <dbReference type="ARBA" id="ARBA00022884"/>
    </source>
</evidence>
<dbReference type="InterPro" id="IPR036789">
    <property type="entry name" value="Ribosomal_uL6-like_a/b-dom_sf"/>
</dbReference>
<dbReference type="AlphaFoldDB" id="A0A3E2B5Y4"/>
<accession>A0A3E2B5Y4</accession>
<evidence type="ECO:0000313" key="10">
    <source>
        <dbReference type="EMBL" id="RFT07443.1"/>
    </source>
</evidence>
<name>A0A3E2B5Y4_9FIRM</name>
<dbReference type="EMBL" id="QQRQ01000002">
    <property type="protein sequence ID" value="RFT07443.1"/>
    <property type="molecule type" value="Genomic_DNA"/>
</dbReference>
<evidence type="ECO:0000256" key="6">
    <source>
        <dbReference type="HAMAP-Rule" id="MF_01365"/>
    </source>
</evidence>
<keyword evidence="11" id="KW-1185">Reference proteome</keyword>
<dbReference type="FunFam" id="3.90.930.12:FF:000002">
    <property type="entry name" value="50S ribosomal protein L6"/>
    <property type="match status" value="1"/>
</dbReference>
<dbReference type="GO" id="GO:0003735">
    <property type="term" value="F:structural constituent of ribosome"/>
    <property type="evidence" value="ECO:0007669"/>
    <property type="project" value="UniProtKB-UniRule"/>
</dbReference>
<dbReference type="PANTHER" id="PTHR11655">
    <property type="entry name" value="60S/50S RIBOSOMAL PROTEIN L6/L9"/>
    <property type="match status" value="1"/>
</dbReference>
<dbReference type="NCBIfam" id="TIGR03654">
    <property type="entry name" value="L6_bact"/>
    <property type="match status" value="1"/>
</dbReference>
<dbReference type="HAMAP" id="MF_01365_B">
    <property type="entry name" value="Ribosomal_uL6_B"/>
    <property type="match status" value="1"/>
</dbReference>
<comment type="function">
    <text evidence="6 8">This protein binds to the 23S rRNA, and is important in its secondary structure. It is located near the subunit interface in the base of the L7/L12 stalk, and near the tRNA binding site of the peptidyltransferase center.</text>
</comment>
<organism evidence="10 11">
    <name type="scientific">Evtepia gabavorous</name>
    <dbReference type="NCBI Taxonomy" id="2211183"/>
    <lineage>
        <taxon>Bacteria</taxon>
        <taxon>Bacillati</taxon>
        <taxon>Bacillota</taxon>
        <taxon>Clostridia</taxon>
        <taxon>Eubacteriales</taxon>
        <taxon>Evtepia</taxon>
    </lineage>
</organism>
<dbReference type="Pfam" id="PF00347">
    <property type="entry name" value="Ribosomal_L6"/>
    <property type="match status" value="2"/>
</dbReference>
<evidence type="ECO:0000256" key="5">
    <source>
        <dbReference type="ARBA" id="ARBA00023274"/>
    </source>
</evidence>
<reference evidence="10 11" key="1">
    <citation type="submission" date="2018-07" db="EMBL/GenBank/DDBJ databases">
        <title>GABA Modulating Bacteria of the Human Gut Microbiota.</title>
        <authorList>
            <person name="Strandwitz P."/>
            <person name="Kim K.H."/>
            <person name="Terekhova D."/>
            <person name="Liu J.K."/>
            <person name="Sharma A."/>
            <person name="Levering J."/>
            <person name="Mcdonald D."/>
            <person name="Dietrich D."/>
            <person name="Ramadhar T.R."/>
            <person name="Lekbua A."/>
            <person name="Mroue N."/>
            <person name="Liston C."/>
            <person name="Stewart E.J."/>
            <person name="Dubin M.J."/>
            <person name="Zengler K."/>
            <person name="Knight R."/>
            <person name="Gilbert J.A."/>
            <person name="Clardy J."/>
            <person name="Lewis K."/>
        </authorList>
    </citation>
    <scope>NUCLEOTIDE SEQUENCE [LARGE SCALE GENOMIC DNA]</scope>
    <source>
        <strain evidence="10 11">KLE1738</strain>
    </source>
</reference>
<proteinExistence type="inferred from homology"/>
<dbReference type="GO" id="GO:0019843">
    <property type="term" value="F:rRNA binding"/>
    <property type="evidence" value="ECO:0007669"/>
    <property type="project" value="UniProtKB-UniRule"/>
</dbReference>
<dbReference type="PIRSF" id="PIRSF002162">
    <property type="entry name" value="Ribosomal_L6"/>
    <property type="match status" value="1"/>
</dbReference>
<dbReference type="InterPro" id="IPR019906">
    <property type="entry name" value="Ribosomal_uL6_bac-type"/>
</dbReference>
<dbReference type="OrthoDB" id="9805007at2"/>
<evidence type="ECO:0000256" key="4">
    <source>
        <dbReference type="ARBA" id="ARBA00022980"/>
    </source>
</evidence>
<dbReference type="PANTHER" id="PTHR11655:SF14">
    <property type="entry name" value="LARGE RIBOSOMAL SUBUNIT PROTEIN UL6M"/>
    <property type="match status" value="1"/>
</dbReference>
<evidence type="ECO:0000256" key="7">
    <source>
        <dbReference type="RuleBase" id="RU003869"/>
    </source>
</evidence>
<sequence>MSRIGRMPISLPSNVEVTVGEGNLVTVKGPKGTLTQKLSEKMTLTREDNVIHVTRPNDEKENRALHGLTRTLLNNMVVGVTEGYKKELDVNGVGYRVAKEGKKLNMNIGFSHPVIVEEIDGITIDVPSPNKIVISGTDKQKVGQFAAEVRGKRPPEPYKGKGIKYTDEVIRRKEGKTGVKK</sequence>
<comment type="caution">
    <text evidence="10">The sequence shown here is derived from an EMBL/GenBank/DDBJ whole genome shotgun (WGS) entry which is preliminary data.</text>
</comment>
<feature type="domain" description="Large ribosomal subunit protein uL6 alpha-beta" evidence="9">
    <location>
        <begin position="92"/>
        <end position="165"/>
    </location>
</feature>
<dbReference type="InterPro" id="IPR020040">
    <property type="entry name" value="Ribosomal_uL6_a/b-dom"/>
</dbReference>
<dbReference type="Proteomes" id="UP000260649">
    <property type="component" value="Unassembled WGS sequence"/>
</dbReference>
<evidence type="ECO:0000256" key="1">
    <source>
        <dbReference type="ARBA" id="ARBA00009356"/>
    </source>
</evidence>